<organism evidence="1 2">
    <name type="scientific">Fluviicoccus keumensis</name>
    <dbReference type="NCBI Taxonomy" id="1435465"/>
    <lineage>
        <taxon>Bacteria</taxon>
        <taxon>Pseudomonadati</taxon>
        <taxon>Pseudomonadota</taxon>
        <taxon>Gammaproteobacteria</taxon>
        <taxon>Moraxellales</taxon>
        <taxon>Moraxellaceae</taxon>
        <taxon>Fluviicoccus</taxon>
    </lineage>
</organism>
<protein>
    <submittedName>
        <fullName evidence="1">Uncharacterized protein</fullName>
    </submittedName>
</protein>
<dbReference type="AlphaFoldDB" id="A0A4Q7ZAJ4"/>
<dbReference type="Proteomes" id="UP000292423">
    <property type="component" value="Unassembled WGS sequence"/>
</dbReference>
<dbReference type="RefSeq" id="WP_165391343.1">
    <property type="nucleotide sequence ID" value="NZ_SHKX01000011.1"/>
</dbReference>
<evidence type="ECO:0000313" key="1">
    <source>
        <dbReference type="EMBL" id="RZU46913.1"/>
    </source>
</evidence>
<accession>A0A4Q7ZAJ4</accession>
<dbReference type="EMBL" id="SHKX01000011">
    <property type="protein sequence ID" value="RZU46913.1"/>
    <property type="molecule type" value="Genomic_DNA"/>
</dbReference>
<sequence>MQALQTSVLTDNVFDMSAVHAAALVDENGREIPITEEMILSACDELMKLWHFPCAA</sequence>
<dbReference type="InterPro" id="IPR054635">
    <property type="entry name" value="PA1571-like"/>
</dbReference>
<evidence type="ECO:0000313" key="2">
    <source>
        <dbReference type="Proteomes" id="UP000292423"/>
    </source>
</evidence>
<dbReference type="NCBIfam" id="NF045613">
    <property type="entry name" value="PA1571_fam"/>
    <property type="match status" value="1"/>
</dbReference>
<comment type="caution">
    <text evidence="1">The sequence shown here is derived from an EMBL/GenBank/DDBJ whole genome shotgun (WGS) entry which is preliminary data.</text>
</comment>
<proteinExistence type="predicted"/>
<name>A0A4Q7ZAJ4_9GAMM</name>
<keyword evidence="2" id="KW-1185">Reference proteome</keyword>
<reference evidence="1 2" key="1">
    <citation type="submission" date="2019-02" db="EMBL/GenBank/DDBJ databases">
        <title>Genomic Encyclopedia of Type Strains, Phase IV (KMG-IV): sequencing the most valuable type-strain genomes for metagenomic binning, comparative biology and taxonomic classification.</title>
        <authorList>
            <person name="Goeker M."/>
        </authorList>
    </citation>
    <scope>NUCLEOTIDE SEQUENCE [LARGE SCALE GENOMIC DNA]</scope>
    <source>
        <strain evidence="1 2">DSM 105135</strain>
    </source>
</reference>
<gene>
    <name evidence="1" type="ORF">EV700_1298</name>
</gene>